<dbReference type="EMBL" id="DS113337">
    <property type="protein sequence ID" value="EAY10497.1"/>
    <property type="molecule type" value="Genomic_DNA"/>
</dbReference>
<evidence type="ECO:0008006" key="4">
    <source>
        <dbReference type="Google" id="ProtNLM"/>
    </source>
</evidence>
<evidence type="ECO:0000313" key="3">
    <source>
        <dbReference type="Proteomes" id="UP000001542"/>
    </source>
</evidence>
<dbReference type="AlphaFoldDB" id="A2EA51"/>
<feature type="region of interest" description="Disordered" evidence="1">
    <location>
        <begin position="97"/>
        <end position="133"/>
    </location>
</feature>
<protein>
    <recommendedName>
        <fullName evidence="4">RRM domain-containing protein</fullName>
    </recommendedName>
</protein>
<dbReference type="InParanoid" id="A2EA51"/>
<feature type="compositionally biased region" description="Low complexity" evidence="1">
    <location>
        <begin position="267"/>
        <end position="280"/>
    </location>
</feature>
<proteinExistence type="predicted"/>
<name>A2EA51_TRIV3</name>
<feature type="compositionally biased region" description="Low complexity" evidence="1">
    <location>
        <begin position="228"/>
        <end position="246"/>
    </location>
</feature>
<evidence type="ECO:0000256" key="1">
    <source>
        <dbReference type="SAM" id="MobiDB-lite"/>
    </source>
</evidence>
<evidence type="ECO:0000313" key="2">
    <source>
        <dbReference type="EMBL" id="EAY10497.1"/>
    </source>
</evidence>
<sequence length="280" mass="31265">MEVYKVMFTGLGNMNLDELKSFIIKNAPGTNEFSLKSLDIEYGSRGIPIGYLTCSSKVNAEFIATKTNNKNIENLQISSKVISKTIDYGTTILFNQSAAPQPSSAPRIPRHEPVIPNNSAIRPPSIPGSVQKPAIPKLPAQLSVRHAPDSPNVHNQPPQREIEQNAEPAEKPQIEFEENSDVVQLPDNPNDSDAIEPEPARTSSEPKRKPHRSHHRHHRHRHHRHSYSSDYESSPDSYSQSSSSSSDDGKRRRRSHKHSSRSKNSKDSSNSNQNNSESDD</sequence>
<keyword evidence="3" id="KW-1185">Reference proteome</keyword>
<dbReference type="Proteomes" id="UP000001542">
    <property type="component" value="Unassembled WGS sequence"/>
</dbReference>
<dbReference type="KEGG" id="tva:4768431"/>
<feature type="region of interest" description="Disordered" evidence="1">
    <location>
        <begin position="145"/>
        <end position="280"/>
    </location>
</feature>
<feature type="compositionally biased region" description="Basic residues" evidence="1">
    <location>
        <begin position="251"/>
        <end position="263"/>
    </location>
</feature>
<dbReference type="VEuPathDB" id="TrichDB:TVAG_484080"/>
<accession>A2EA51</accession>
<feature type="compositionally biased region" description="Basic and acidic residues" evidence="1">
    <location>
        <begin position="160"/>
        <end position="174"/>
    </location>
</feature>
<feature type="compositionally biased region" description="Basic residues" evidence="1">
    <location>
        <begin position="208"/>
        <end position="226"/>
    </location>
</feature>
<organism evidence="2 3">
    <name type="scientific">Trichomonas vaginalis (strain ATCC PRA-98 / G3)</name>
    <dbReference type="NCBI Taxonomy" id="412133"/>
    <lineage>
        <taxon>Eukaryota</taxon>
        <taxon>Metamonada</taxon>
        <taxon>Parabasalia</taxon>
        <taxon>Trichomonadida</taxon>
        <taxon>Trichomonadidae</taxon>
        <taxon>Trichomonas</taxon>
    </lineage>
</organism>
<reference evidence="2" key="1">
    <citation type="submission" date="2006-10" db="EMBL/GenBank/DDBJ databases">
        <authorList>
            <person name="Amadeo P."/>
            <person name="Zhao Q."/>
            <person name="Wortman J."/>
            <person name="Fraser-Liggett C."/>
            <person name="Carlton J."/>
        </authorList>
    </citation>
    <scope>NUCLEOTIDE SEQUENCE</scope>
    <source>
        <strain evidence="2">G3</strain>
    </source>
</reference>
<dbReference type="RefSeq" id="XP_001322720.1">
    <property type="nucleotide sequence ID" value="XM_001322685.1"/>
</dbReference>
<gene>
    <name evidence="2" type="ORF">TVAG_484080</name>
</gene>
<reference evidence="2" key="2">
    <citation type="journal article" date="2007" name="Science">
        <title>Draft genome sequence of the sexually transmitted pathogen Trichomonas vaginalis.</title>
        <authorList>
            <person name="Carlton J.M."/>
            <person name="Hirt R.P."/>
            <person name="Silva J.C."/>
            <person name="Delcher A.L."/>
            <person name="Schatz M."/>
            <person name="Zhao Q."/>
            <person name="Wortman J.R."/>
            <person name="Bidwell S.L."/>
            <person name="Alsmark U.C.M."/>
            <person name="Besteiro S."/>
            <person name="Sicheritz-Ponten T."/>
            <person name="Noel C.J."/>
            <person name="Dacks J.B."/>
            <person name="Foster P.G."/>
            <person name="Simillion C."/>
            <person name="Van de Peer Y."/>
            <person name="Miranda-Saavedra D."/>
            <person name="Barton G.J."/>
            <person name="Westrop G.D."/>
            <person name="Mueller S."/>
            <person name="Dessi D."/>
            <person name="Fiori P.L."/>
            <person name="Ren Q."/>
            <person name="Paulsen I."/>
            <person name="Zhang H."/>
            <person name="Bastida-Corcuera F.D."/>
            <person name="Simoes-Barbosa A."/>
            <person name="Brown M.T."/>
            <person name="Hayes R.D."/>
            <person name="Mukherjee M."/>
            <person name="Okumura C.Y."/>
            <person name="Schneider R."/>
            <person name="Smith A.J."/>
            <person name="Vanacova S."/>
            <person name="Villalvazo M."/>
            <person name="Haas B.J."/>
            <person name="Pertea M."/>
            <person name="Feldblyum T.V."/>
            <person name="Utterback T.R."/>
            <person name="Shu C.L."/>
            <person name="Osoegawa K."/>
            <person name="de Jong P.J."/>
            <person name="Hrdy I."/>
            <person name="Horvathova L."/>
            <person name="Zubacova Z."/>
            <person name="Dolezal P."/>
            <person name="Malik S.B."/>
            <person name="Logsdon J.M. Jr."/>
            <person name="Henze K."/>
            <person name="Gupta A."/>
            <person name="Wang C.C."/>
            <person name="Dunne R.L."/>
            <person name="Upcroft J.A."/>
            <person name="Upcroft P."/>
            <person name="White O."/>
            <person name="Salzberg S.L."/>
            <person name="Tang P."/>
            <person name="Chiu C.-H."/>
            <person name="Lee Y.-S."/>
            <person name="Embley T.M."/>
            <person name="Coombs G.H."/>
            <person name="Mottram J.C."/>
            <person name="Tachezy J."/>
            <person name="Fraser-Liggett C.M."/>
            <person name="Johnson P.J."/>
        </authorList>
    </citation>
    <scope>NUCLEOTIDE SEQUENCE [LARGE SCALE GENOMIC DNA]</scope>
    <source>
        <strain evidence="2">G3</strain>
    </source>
</reference>
<dbReference type="VEuPathDB" id="TrichDB:TVAGG3_0980750"/>